<proteinExistence type="predicted"/>
<reference evidence="3" key="1">
    <citation type="journal article" date="2015" name="Genome Announc.">
        <title>Draft genome sequence of the cellulolytic fungus Chaetomium globosum.</title>
        <authorList>
            <person name="Cuomo C.A."/>
            <person name="Untereiner W.A."/>
            <person name="Ma L.-J."/>
            <person name="Grabherr M."/>
            <person name="Birren B.W."/>
        </authorList>
    </citation>
    <scope>NUCLEOTIDE SEQUENCE [LARGE SCALE GENOMIC DNA]</scope>
    <source>
        <strain evidence="3">ATCC 6205 / CBS 148.51 / DSM 1962 / NBRC 6347 / NRRL 1970</strain>
    </source>
</reference>
<sequence length="369" mass="40904">MLTNTLVSLAVLVPASLAWQLHGHQVDGPTYINYTTITGYFLQDEAATDPTGFDYTQTNFGLLNRAYDTDAEFDPKGEKTQWARFANKVKHLNAKACPNTQYKVLLMQRHGEGWHNAAESFYGTPAWNCYWGPLDGNGTAIWNDPLLTKAGEAESIKAHNFWRTQISEQKQPAPESFYTSPLARCTTTANTTFNGLGLDNFFPIVKEYLREGISIRTCDHRSSKTHIANMFPWYRFEAGFAELDPLFNGVDYETSEAQAKRNKVLLDELFTIDKNTWLSFTAHSGEIASLLGVLNHRPFRLATGQAIPVLVKAVTFRNPENFPPTSTIVSWTQPSTCTALPVQSVDGKCVCPTATTGVCSATATLTAVP</sequence>
<gene>
    <name evidence="2" type="ORF">CHGG_10732</name>
</gene>
<evidence type="ECO:0008006" key="4">
    <source>
        <dbReference type="Google" id="ProtNLM"/>
    </source>
</evidence>
<dbReference type="Proteomes" id="UP000001056">
    <property type="component" value="Unassembled WGS sequence"/>
</dbReference>
<dbReference type="FunCoup" id="Q2GMS2">
    <property type="interactions" value="144"/>
</dbReference>
<evidence type="ECO:0000256" key="1">
    <source>
        <dbReference type="SAM" id="SignalP"/>
    </source>
</evidence>
<accession>Q2GMS2</accession>
<dbReference type="OrthoDB" id="496981at2759"/>
<dbReference type="GeneID" id="4397125"/>
<dbReference type="InParanoid" id="Q2GMS2"/>
<evidence type="ECO:0000313" key="3">
    <source>
        <dbReference type="Proteomes" id="UP000001056"/>
    </source>
</evidence>
<name>Q2GMS2_CHAGB</name>
<dbReference type="eggNOG" id="KOG4754">
    <property type="taxonomic scope" value="Eukaryota"/>
</dbReference>
<dbReference type="RefSeq" id="XP_001225999.1">
    <property type="nucleotide sequence ID" value="XM_001225998.1"/>
</dbReference>
<evidence type="ECO:0000313" key="2">
    <source>
        <dbReference type="EMBL" id="EAQ82914.1"/>
    </source>
</evidence>
<dbReference type="GO" id="GO:0016791">
    <property type="term" value="F:phosphatase activity"/>
    <property type="evidence" value="ECO:0007669"/>
    <property type="project" value="TreeGrafter"/>
</dbReference>
<dbReference type="AlphaFoldDB" id="Q2GMS2"/>
<feature type="signal peptide" evidence="1">
    <location>
        <begin position="1"/>
        <end position="18"/>
    </location>
</feature>
<dbReference type="PANTHER" id="PTHR48100">
    <property type="entry name" value="BROAD-SPECIFICITY PHOSPHATASE YOR283W-RELATED"/>
    <property type="match status" value="1"/>
</dbReference>
<dbReference type="OMA" id="TCDHRRS"/>
<dbReference type="Gene3D" id="3.40.50.1240">
    <property type="entry name" value="Phosphoglycerate mutase-like"/>
    <property type="match status" value="1"/>
</dbReference>
<dbReference type="CDD" id="cd07040">
    <property type="entry name" value="HP"/>
    <property type="match status" value="1"/>
</dbReference>
<dbReference type="SUPFAM" id="SSF53254">
    <property type="entry name" value="Phosphoglycerate mutase-like"/>
    <property type="match status" value="1"/>
</dbReference>
<feature type="chain" id="PRO_5004208275" description="Phosphoglycerate mutase-like protein" evidence="1">
    <location>
        <begin position="19"/>
        <end position="369"/>
    </location>
</feature>
<dbReference type="EMBL" id="CH408036">
    <property type="protein sequence ID" value="EAQ82914.1"/>
    <property type="molecule type" value="Genomic_DNA"/>
</dbReference>
<dbReference type="GO" id="GO:0005737">
    <property type="term" value="C:cytoplasm"/>
    <property type="evidence" value="ECO:0007669"/>
    <property type="project" value="TreeGrafter"/>
</dbReference>
<organism evidence="2 3">
    <name type="scientific">Chaetomium globosum (strain ATCC 6205 / CBS 148.51 / DSM 1962 / NBRC 6347 / NRRL 1970)</name>
    <name type="common">Soil fungus</name>
    <dbReference type="NCBI Taxonomy" id="306901"/>
    <lineage>
        <taxon>Eukaryota</taxon>
        <taxon>Fungi</taxon>
        <taxon>Dikarya</taxon>
        <taxon>Ascomycota</taxon>
        <taxon>Pezizomycotina</taxon>
        <taxon>Sordariomycetes</taxon>
        <taxon>Sordariomycetidae</taxon>
        <taxon>Sordariales</taxon>
        <taxon>Chaetomiaceae</taxon>
        <taxon>Chaetomium</taxon>
    </lineage>
</organism>
<dbReference type="InterPro" id="IPR029033">
    <property type="entry name" value="His_PPase_superfam"/>
</dbReference>
<dbReference type="InterPro" id="IPR050275">
    <property type="entry name" value="PGM_Phosphatase"/>
</dbReference>
<protein>
    <recommendedName>
        <fullName evidence="4">Phosphoglycerate mutase-like protein</fullName>
    </recommendedName>
</protein>
<dbReference type="HOGENOM" id="CLU_039184_0_1_1"/>
<keyword evidence="1" id="KW-0732">Signal</keyword>
<keyword evidence="3" id="KW-1185">Reference proteome</keyword>
<dbReference type="PANTHER" id="PTHR48100:SF32">
    <property type="entry name" value="ANCHORED PROTEIN, PUTATIVE (AFU_ORTHOLOGUE AFUA_1G10590)-RELATED"/>
    <property type="match status" value="1"/>
</dbReference>
<dbReference type="VEuPathDB" id="FungiDB:CHGG_10732"/>